<dbReference type="InterPro" id="IPR005119">
    <property type="entry name" value="LysR_subst-bd"/>
</dbReference>
<keyword evidence="8" id="KW-1185">Reference proteome</keyword>
<dbReference type="Proteomes" id="UP000004682">
    <property type="component" value="Unassembled WGS sequence"/>
</dbReference>
<dbReference type="SUPFAM" id="SSF53850">
    <property type="entry name" value="Periplasmic binding protein-like II"/>
    <property type="match status" value="1"/>
</dbReference>
<dbReference type="PROSITE" id="PS50931">
    <property type="entry name" value="HTH_LYSR"/>
    <property type="match status" value="1"/>
</dbReference>
<evidence type="ECO:0000256" key="3">
    <source>
        <dbReference type="ARBA" id="ARBA00023125"/>
    </source>
</evidence>
<proteinExistence type="inferred from homology"/>
<comment type="similarity">
    <text evidence="1">Belongs to the LysR transcriptional regulatory family.</text>
</comment>
<feature type="region of interest" description="Disordered" evidence="5">
    <location>
        <begin position="1"/>
        <end position="20"/>
    </location>
</feature>
<organism evidence="7 8">
    <name type="scientific">Burkholderia humptydooensis MSMB43</name>
    <dbReference type="NCBI Taxonomy" id="441157"/>
    <lineage>
        <taxon>Bacteria</taxon>
        <taxon>Pseudomonadati</taxon>
        <taxon>Pseudomonadota</taxon>
        <taxon>Betaproteobacteria</taxon>
        <taxon>Burkholderiales</taxon>
        <taxon>Burkholderiaceae</taxon>
        <taxon>Burkholderia</taxon>
        <taxon>pseudomallei group</taxon>
    </lineage>
</organism>
<sequence>MKFFSALPTPTNPPMRNRLPPLNPLRAFEAAARRGSVSAAADELHVTASAVSHQIRIVESTLGVTLFVRSKTRVKLTPQGEALLEPVGTAFNMIANATVRLDSPAAVGDLVVSTPLSLASRWLARRIGDFLERYPGIHLKVIPSNDDREVYSQDVDVCIRYGEGNWRNRRVELLSHPALFPVVSPALMNGPDAIRKVQDLSGRPLFCEHSGSWMRWLAEANADKLPDIRILEIGNAHIGVEAAARRQGVALGDSLSVRDDLIDGTLVRPFSAAVPARYAYYLVARHELADTPLVTAFTSWLHAHLA</sequence>
<dbReference type="Pfam" id="PF00126">
    <property type="entry name" value="HTH_1"/>
    <property type="match status" value="1"/>
</dbReference>
<reference evidence="8" key="1">
    <citation type="journal article" date="2012" name="J. Bacteriol.">
        <title>Revised Genome Sequence of Burkholderia thailandensis MSMB43 with Improved Annotation.</title>
        <authorList>
            <person name="Zhuo Y."/>
            <person name="Liu L."/>
            <person name="Wang Q."/>
            <person name="Liu X."/>
            <person name="Ren B."/>
            <person name="Liu M."/>
            <person name="Ni P."/>
            <person name="Cheng Y.Q."/>
            <person name="Zhang L."/>
        </authorList>
    </citation>
    <scope>NUCLEOTIDE SEQUENCE [LARGE SCALE GENOMIC DNA]</scope>
    <source>
        <strain evidence="8">MSMB43</strain>
    </source>
</reference>
<dbReference type="Gene3D" id="1.10.10.10">
    <property type="entry name" value="Winged helix-like DNA-binding domain superfamily/Winged helix DNA-binding domain"/>
    <property type="match status" value="1"/>
</dbReference>
<dbReference type="SUPFAM" id="SSF46785">
    <property type="entry name" value="Winged helix' DNA-binding domain"/>
    <property type="match status" value="1"/>
</dbReference>
<keyword evidence="2" id="KW-0805">Transcription regulation</keyword>
<dbReference type="InterPro" id="IPR000847">
    <property type="entry name" value="LysR_HTH_N"/>
</dbReference>
<dbReference type="PANTHER" id="PTHR30537">
    <property type="entry name" value="HTH-TYPE TRANSCRIPTIONAL REGULATOR"/>
    <property type="match status" value="1"/>
</dbReference>
<dbReference type="Pfam" id="PF03466">
    <property type="entry name" value="LysR_substrate"/>
    <property type="match status" value="1"/>
</dbReference>
<keyword evidence="3" id="KW-0238">DNA-binding</keyword>
<feature type="domain" description="HTH lysR-type" evidence="6">
    <location>
        <begin position="20"/>
        <end position="77"/>
    </location>
</feature>
<dbReference type="CDD" id="cd08432">
    <property type="entry name" value="PBP2_GcdR_TrpI_HvrB_AmpR_like"/>
    <property type="match status" value="1"/>
</dbReference>
<dbReference type="InterPro" id="IPR058163">
    <property type="entry name" value="LysR-type_TF_proteobact-type"/>
</dbReference>
<evidence type="ECO:0000256" key="4">
    <source>
        <dbReference type="ARBA" id="ARBA00023163"/>
    </source>
</evidence>
<accession>A0ABN0FXB1</accession>
<evidence type="ECO:0000313" key="8">
    <source>
        <dbReference type="Proteomes" id="UP000004682"/>
    </source>
</evidence>
<evidence type="ECO:0000256" key="2">
    <source>
        <dbReference type="ARBA" id="ARBA00023015"/>
    </source>
</evidence>
<dbReference type="InterPro" id="IPR036390">
    <property type="entry name" value="WH_DNA-bd_sf"/>
</dbReference>
<keyword evidence="4" id="KW-0804">Transcription</keyword>
<name>A0ABN0FXB1_9BURK</name>
<protein>
    <submittedName>
        <fullName evidence="7">Transcriptional regulator, LysR family protein</fullName>
    </submittedName>
</protein>
<dbReference type="Gene3D" id="3.40.190.10">
    <property type="entry name" value="Periplasmic binding protein-like II"/>
    <property type="match status" value="2"/>
</dbReference>
<dbReference type="EMBL" id="JH692073">
    <property type="protein sequence ID" value="EIP84619.1"/>
    <property type="molecule type" value="Genomic_DNA"/>
</dbReference>
<dbReference type="InterPro" id="IPR036388">
    <property type="entry name" value="WH-like_DNA-bd_sf"/>
</dbReference>
<evidence type="ECO:0000256" key="5">
    <source>
        <dbReference type="SAM" id="MobiDB-lite"/>
    </source>
</evidence>
<gene>
    <name evidence="7" type="ORF">A33K_18786</name>
</gene>
<evidence type="ECO:0000313" key="7">
    <source>
        <dbReference type="EMBL" id="EIP84619.1"/>
    </source>
</evidence>
<dbReference type="PANTHER" id="PTHR30537:SF74">
    <property type="entry name" value="HTH-TYPE TRANSCRIPTIONAL REGULATOR TRPI"/>
    <property type="match status" value="1"/>
</dbReference>
<evidence type="ECO:0000256" key="1">
    <source>
        <dbReference type="ARBA" id="ARBA00009437"/>
    </source>
</evidence>
<evidence type="ECO:0000259" key="6">
    <source>
        <dbReference type="PROSITE" id="PS50931"/>
    </source>
</evidence>